<feature type="transmembrane region" description="Helical" evidence="6">
    <location>
        <begin position="291"/>
        <end position="309"/>
    </location>
</feature>
<dbReference type="Proteomes" id="UP000278804">
    <property type="component" value="Chromosome"/>
</dbReference>
<dbReference type="KEGG" id="eri:EEI45_02715"/>
<evidence type="ECO:0000313" key="8">
    <source>
        <dbReference type="Proteomes" id="UP000278804"/>
    </source>
</evidence>
<feature type="transmembrane region" description="Helical" evidence="6">
    <location>
        <begin position="386"/>
        <end position="416"/>
    </location>
</feature>
<feature type="transmembrane region" description="Helical" evidence="6">
    <location>
        <begin position="174"/>
        <end position="191"/>
    </location>
</feature>
<dbReference type="AlphaFoldDB" id="A0A3S8RLK9"/>
<dbReference type="EMBL" id="CP034234">
    <property type="protein sequence ID" value="AZK43842.1"/>
    <property type="molecule type" value="Genomic_DNA"/>
</dbReference>
<feature type="transmembrane region" description="Helical" evidence="6">
    <location>
        <begin position="316"/>
        <end position="337"/>
    </location>
</feature>
<evidence type="ECO:0000313" key="7">
    <source>
        <dbReference type="EMBL" id="AZK43842.1"/>
    </source>
</evidence>
<feature type="transmembrane region" description="Helical" evidence="6">
    <location>
        <begin position="143"/>
        <end position="167"/>
    </location>
</feature>
<dbReference type="InterPro" id="IPR018385">
    <property type="entry name" value="C4_dicarb_anaerob_car-like"/>
</dbReference>
<dbReference type="PANTHER" id="PTHR43652">
    <property type="entry name" value="BASIC AMINO ACID ANTIPORTER YFCC-RELATED"/>
    <property type="match status" value="1"/>
</dbReference>
<name>A0A3S8RLK9_9FIRM</name>
<accession>A0A3S8RLK9</accession>
<feature type="transmembrane region" description="Helical" evidence="6">
    <location>
        <begin position="450"/>
        <end position="469"/>
    </location>
</feature>
<dbReference type="PANTHER" id="PTHR43652:SF6">
    <property type="entry name" value="ARGININE REPRESSOR"/>
    <property type="match status" value="1"/>
</dbReference>
<keyword evidence="2" id="KW-1003">Cell membrane</keyword>
<evidence type="ECO:0000256" key="2">
    <source>
        <dbReference type="ARBA" id="ARBA00022475"/>
    </source>
</evidence>
<dbReference type="RefSeq" id="WP_125164052.1">
    <property type="nucleotide sequence ID" value="NZ_CP034234.1"/>
</dbReference>
<dbReference type="InterPro" id="IPR051679">
    <property type="entry name" value="DASS-Related_Transporters"/>
</dbReference>
<reference evidence="7 8" key="1">
    <citation type="journal article" date="2020" name="Int. J. Syst. Evol. Microbiol.">
        <title>Description of Erysipelothrix piscisicarius sp. nov., an emergent fish pathogen, and assessment of virulence using a tiger barb (Puntigrus tetrazona) infection model.</title>
        <authorList>
            <person name="Pomaranski E.K."/>
            <person name="Griffin M.J."/>
            <person name="Camus A.C."/>
            <person name="Armwood A.R."/>
            <person name="Shelley J."/>
            <person name="Waldbieser G.C."/>
            <person name="LaFrentz B.R."/>
            <person name="Garcia J.C."/>
            <person name="Yanong R."/>
            <person name="Soto E."/>
        </authorList>
    </citation>
    <scope>NUCLEOTIDE SEQUENCE [LARGE SCALE GENOMIC DNA]</scope>
    <source>
        <strain evidence="7 8">15TAL0474</strain>
    </source>
</reference>
<feature type="transmembrane region" description="Helical" evidence="6">
    <location>
        <begin position="357"/>
        <end position="374"/>
    </location>
</feature>
<feature type="transmembrane region" description="Helical" evidence="6">
    <location>
        <begin position="260"/>
        <end position="279"/>
    </location>
</feature>
<dbReference type="Pfam" id="PF03606">
    <property type="entry name" value="DcuC"/>
    <property type="match status" value="1"/>
</dbReference>
<feature type="transmembrane region" description="Helical" evidence="6">
    <location>
        <begin position="118"/>
        <end position="137"/>
    </location>
</feature>
<keyword evidence="8" id="KW-1185">Reference proteome</keyword>
<feature type="transmembrane region" description="Helical" evidence="6">
    <location>
        <begin position="77"/>
        <end position="97"/>
    </location>
</feature>
<feature type="transmembrane region" description="Helical" evidence="6">
    <location>
        <begin position="489"/>
        <end position="514"/>
    </location>
</feature>
<evidence type="ECO:0000256" key="6">
    <source>
        <dbReference type="SAM" id="Phobius"/>
    </source>
</evidence>
<dbReference type="GO" id="GO:0005886">
    <property type="term" value="C:plasma membrane"/>
    <property type="evidence" value="ECO:0007669"/>
    <property type="project" value="UniProtKB-SubCell"/>
</dbReference>
<evidence type="ECO:0000256" key="3">
    <source>
        <dbReference type="ARBA" id="ARBA00022692"/>
    </source>
</evidence>
<keyword evidence="4 6" id="KW-1133">Transmembrane helix</keyword>
<comment type="subcellular location">
    <subcellularLocation>
        <location evidence="1">Cell membrane</location>
        <topology evidence="1">Multi-pass membrane protein</topology>
    </subcellularLocation>
</comment>
<gene>
    <name evidence="7" type="ORF">EEI45_02715</name>
</gene>
<feature type="transmembrane region" description="Helical" evidence="6">
    <location>
        <begin position="197"/>
        <end position="220"/>
    </location>
</feature>
<evidence type="ECO:0000256" key="5">
    <source>
        <dbReference type="ARBA" id="ARBA00023136"/>
    </source>
</evidence>
<keyword evidence="5 6" id="KW-0472">Membrane</keyword>
<organism evidence="7 8">
    <name type="scientific">Erysipelothrix piscisicarius</name>
    <dbReference type="NCBI Taxonomy" id="2485784"/>
    <lineage>
        <taxon>Bacteria</taxon>
        <taxon>Bacillati</taxon>
        <taxon>Bacillota</taxon>
        <taxon>Erysipelotrichia</taxon>
        <taxon>Erysipelotrichales</taxon>
        <taxon>Erysipelotrichaceae</taxon>
        <taxon>Erysipelothrix</taxon>
    </lineage>
</organism>
<keyword evidence="3 6" id="KW-0812">Transmembrane</keyword>
<evidence type="ECO:0000256" key="4">
    <source>
        <dbReference type="ARBA" id="ARBA00022989"/>
    </source>
</evidence>
<sequence>MSETKKRFKMPTSYKIVFFALVITAILSYVVPQSVFDKEAGSIVFNAAFGENGEIIRGVGLRPFGFWDVLMDPIQGFQAASDVAIGILCAGGFLNVLNHVGALDAGIGRILERFEGNVLIAVMMFIFAVLGTSFGFWEEITAFSVVIVPMFVLAGYDVMTGLGVLFIGATIGNMSSLVNPFSTGAAVAAIGNPDLTIGSGIVLRSIIFLALYVVGTMLMIRYASRVKKNPEKSVLADCEGVNTLVDKNESLPEFTTQRKWSALVLILIVVIIILGYFPWEEIAGTEVANIVNSPFTALAKVPVLGSIFGAGHVSRLGTWGFNEFAFLFVLGAFLLKFINKMSETEFLDVFIDGMKDLFGVVVVLAIARGIAIIMGSSTEGMSITFIYWISGALSAVPTWVFGLFAIASYVLIGVFLQSTSGVAGISMPILGAVASAVFAASAIGESGGQIILISAFVAGINFMAAIYPSATLMGTLEFVNVPYDKYLKFTLRILSVLLIVAAVIISVASAVGFVK</sequence>
<feature type="transmembrane region" description="Helical" evidence="6">
    <location>
        <begin position="422"/>
        <end position="443"/>
    </location>
</feature>
<evidence type="ECO:0000256" key="1">
    <source>
        <dbReference type="ARBA" id="ARBA00004651"/>
    </source>
</evidence>
<proteinExistence type="predicted"/>
<protein>
    <submittedName>
        <fullName evidence="7">YfcC family protein</fullName>
    </submittedName>
</protein>